<keyword evidence="2" id="KW-0227">DNA damage</keyword>
<comment type="similarity">
    <text evidence="1">Belongs to the alkylbase DNA glycosidase AlkA family.</text>
</comment>
<reference evidence="5 6" key="1">
    <citation type="submission" date="2016-03" db="EMBL/GenBank/DDBJ databases">
        <title>How can Kluyveromyces marxianus grow so fast - potential evolutionary course in Saccharomyces Complex revealed by comparative genomics.</title>
        <authorList>
            <person name="Mo W."/>
            <person name="Lu W."/>
            <person name="Yang X."/>
            <person name="Qi J."/>
            <person name="Lv H."/>
        </authorList>
    </citation>
    <scope>NUCLEOTIDE SEQUENCE [LARGE SCALE GENOMIC DNA]</scope>
    <source>
        <strain evidence="5 6">FIM1</strain>
    </source>
</reference>
<proteinExistence type="inferred from homology"/>
<evidence type="ECO:0000313" key="6">
    <source>
        <dbReference type="Proteomes" id="UP000422736"/>
    </source>
</evidence>
<dbReference type="PANTHER" id="PTHR43003">
    <property type="entry name" value="DNA-3-METHYLADENINE GLYCOSYLASE"/>
    <property type="match status" value="1"/>
</dbReference>
<dbReference type="PROSITE" id="PS00516">
    <property type="entry name" value="ALKYLBASE_DNA_GLYCOS"/>
    <property type="match status" value="1"/>
</dbReference>
<dbReference type="Gene3D" id="1.10.340.30">
    <property type="entry name" value="Hypothetical protein, domain 2"/>
    <property type="match status" value="1"/>
</dbReference>
<dbReference type="InterPro" id="IPR000035">
    <property type="entry name" value="Alkylbase_DNA_glycsylse_CS"/>
</dbReference>
<evidence type="ECO:0000256" key="1">
    <source>
        <dbReference type="ARBA" id="ARBA00010817"/>
    </source>
</evidence>
<evidence type="ECO:0000259" key="4">
    <source>
        <dbReference type="SMART" id="SM00478"/>
    </source>
</evidence>
<sequence>MKRYRDNDDEGIVLADSYLEQHTDEFKVGIEHILKVDPSLKGIIEHSLFTMFAKTNVVEGSMKLYFDKLCSSIIAQQISGIAAKNIRGRIVDMFGNDGKFPSYQRLHKTFKDPVEKQALKDCGLSQRKLSYIESLVEYFFKEESSIEELFKNGDDEHIIEELVTHIKGIGPWSAKMFLITALRRMDIFAPEDLGIARGCSKYLEERPDILVKLQSKRTRIRKSKIKHKSFKWKIHDEDIIDLCGDLFMPYRTLFMFILWRMSDTNMDVVIKNEKDFVSR</sequence>
<protein>
    <submittedName>
        <fullName evidence="5">DNA-3-methyladenine glycosylase</fullName>
    </submittedName>
</protein>
<keyword evidence="6" id="KW-1185">Reference proteome</keyword>
<keyword evidence="3" id="KW-0234">DNA repair</keyword>
<dbReference type="SMART" id="SM00478">
    <property type="entry name" value="ENDO3c"/>
    <property type="match status" value="1"/>
</dbReference>
<dbReference type="EMBL" id="CP015055">
    <property type="protein sequence ID" value="QGN14228.1"/>
    <property type="molecule type" value="Genomic_DNA"/>
</dbReference>
<feature type="domain" description="HhH-GPD" evidence="4">
    <location>
        <begin position="74"/>
        <end position="230"/>
    </location>
</feature>
<dbReference type="Gene3D" id="1.10.1670.40">
    <property type="match status" value="1"/>
</dbReference>
<evidence type="ECO:0000256" key="2">
    <source>
        <dbReference type="ARBA" id="ARBA00022763"/>
    </source>
</evidence>
<dbReference type="PANTHER" id="PTHR43003:SF5">
    <property type="entry name" value="DNA-3-METHYLADENINE GLYCOSYLASE"/>
    <property type="match status" value="1"/>
</dbReference>
<organism evidence="5 6">
    <name type="scientific">Kluyveromyces marxianus</name>
    <name type="common">Yeast</name>
    <name type="synonym">Candida kefyr</name>
    <dbReference type="NCBI Taxonomy" id="4911"/>
    <lineage>
        <taxon>Eukaryota</taxon>
        <taxon>Fungi</taxon>
        <taxon>Dikarya</taxon>
        <taxon>Ascomycota</taxon>
        <taxon>Saccharomycotina</taxon>
        <taxon>Saccharomycetes</taxon>
        <taxon>Saccharomycetales</taxon>
        <taxon>Saccharomycetaceae</taxon>
        <taxon>Kluyveromyces</taxon>
    </lineage>
</organism>
<accession>A0ABX6EVF6</accession>
<dbReference type="SUPFAM" id="SSF48150">
    <property type="entry name" value="DNA-glycosylase"/>
    <property type="match status" value="1"/>
</dbReference>
<dbReference type="Pfam" id="PF00730">
    <property type="entry name" value="HhH-GPD"/>
    <property type="match status" value="1"/>
</dbReference>
<dbReference type="InterPro" id="IPR051912">
    <property type="entry name" value="Alkylbase_DNA_Glycosylase/TA"/>
</dbReference>
<dbReference type="Proteomes" id="UP000422736">
    <property type="component" value="Chromosome 2"/>
</dbReference>
<name>A0ABX6EVF6_KLUMA</name>
<reference evidence="5 6" key="2">
    <citation type="submission" date="2019-11" db="EMBL/GenBank/DDBJ databases">
        <authorList>
            <person name="Lu H."/>
        </authorList>
    </citation>
    <scope>NUCLEOTIDE SEQUENCE [LARGE SCALE GENOMIC DNA]</scope>
    <source>
        <strain evidence="5 6">FIM1</strain>
    </source>
</reference>
<evidence type="ECO:0000256" key="3">
    <source>
        <dbReference type="ARBA" id="ARBA00023204"/>
    </source>
</evidence>
<dbReference type="InterPro" id="IPR011257">
    <property type="entry name" value="DNA_glycosylase"/>
</dbReference>
<dbReference type="InterPro" id="IPR003265">
    <property type="entry name" value="HhH-GPD_domain"/>
</dbReference>
<evidence type="ECO:0000313" key="5">
    <source>
        <dbReference type="EMBL" id="QGN14228.1"/>
    </source>
</evidence>
<gene>
    <name evidence="5" type="primary">MAG1</name>
    <name evidence="5" type="ORF">FIM1_884</name>
</gene>